<dbReference type="InterPro" id="IPR001539">
    <property type="entry name" value="Peptidase_U32"/>
</dbReference>
<keyword evidence="2" id="KW-0378">Hydrolase</keyword>
<keyword evidence="1" id="KW-0645">Protease</keyword>
<evidence type="ECO:0000256" key="1">
    <source>
        <dbReference type="ARBA" id="ARBA00022670"/>
    </source>
</evidence>
<organism evidence="5 6">
    <name type="scientific">Candidatus Onthousia excrementipullorum</name>
    <dbReference type="NCBI Taxonomy" id="2840884"/>
    <lineage>
        <taxon>Bacteria</taxon>
        <taxon>Bacillati</taxon>
        <taxon>Bacillota</taxon>
        <taxon>Bacilli</taxon>
        <taxon>Candidatus Onthousia</taxon>
    </lineage>
</organism>
<dbReference type="Pfam" id="PF16325">
    <property type="entry name" value="Peptidase_U32_C"/>
    <property type="match status" value="1"/>
</dbReference>
<evidence type="ECO:0000256" key="3">
    <source>
        <dbReference type="ARBA" id="ARBA00038374"/>
    </source>
</evidence>
<dbReference type="PROSITE" id="PS01276">
    <property type="entry name" value="PEPTIDASE_U32"/>
    <property type="match status" value="1"/>
</dbReference>
<dbReference type="GO" id="GO:0008233">
    <property type="term" value="F:peptidase activity"/>
    <property type="evidence" value="ECO:0007669"/>
    <property type="project" value="UniProtKB-KW"/>
</dbReference>
<evidence type="ECO:0000259" key="4">
    <source>
        <dbReference type="Pfam" id="PF16325"/>
    </source>
</evidence>
<protein>
    <submittedName>
        <fullName evidence="5">U32 family peptidase</fullName>
    </submittedName>
</protein>
<dbReference type="EMBL" id="DVHC01000008">
    <property type="protein sequence ID" value="HIR58523.1"/>
    <property type="molecule type" value="Genomic_DNA"/>
</dbReference>
<evidence type="ECO:0000313" key="6">
    <source>
        <dbReference type="Proteomes" id="UP000824232"/>
    </source>
</evidence>
<comment type="similarity">
    <text evidence="3">Belongs to the peptidase U32 family.</text>
</comment>
<accession>A0A9D1J2M4</accession>
<dbReference type="Proteomes" id="UP000824232">
    <property type="component" value="Unassembled WGS sequence"/>
</dbReference>
<proteinExistence type="inferred from homology"/>
<evidence type="ECO:0000256" key="2">
    <source>
        <dbReference type="ARBA" id="ARBA00022801"/>
    </source>
</evidence>
<dbReference type="InterPro" id="IPR032525">
    <property type="entry name" value="Peptidase_U32_C"/>
</dbReference>
<dbReference type="PANTHER" id="PTHR30217:SF6">
    <property type="entry name" value="TRNA HYDROXYLATION PROTEIN P"/>
    <property type="match status" value="1"/>
</dbReference>
<dbReference type="Pfam" id="PF01136">
    <property type="entry name" value="Peptidase_U32"/>
    <property type="match status" value="1"/>
</dbReference>
<reference evidence="5" key="2">
    <citation type="journal article" date="2021" name="PeerJ">
        <title>Extensive microbial diversity within the chicken gut microbiome revealed by metagenomics and culture.</title>
        <authorList>
            <person name="Gilroy R."/>
            <person name="Ravi A."/>
            <person name="Getino M."/>
            <person name="Pursley I."/>
            <person name="Horton D.L."/>
            <person name="Alikhan N.F."/>
            <person name="Baker D."/>
            <person name="Gharbi K."/>
            <person name="Hall N."/>
            <person name="Watson M."/>
            <person name="Adriaenssens E.M."/>
            <person name="Foster-Nyarko E."/>
            <person name="Jarju S."/>
            <person name="Secka A."/>
            <person name="Antonio M."/>
            <person name="Oren A."/>
            <person name="Chaudhuri R.R."/>
            <person name="La Ragione R."/>
            <person name="Hildebrand F."/>
            <person name="Pallen M.J."/>
        </authorList>
    </citation>
    <scope>NUCLEOTIDE SEQUENCE</scope>
    <source>
        <strain evidence="5">CHK184-20233</strain>
    </source>
</reference>
<reference evidence="5" key="1">
    <citation type="submission" date="2020-10" db="EMBL/GenBank/DDBJ databases">
        <authorList>
            <person name="Gilroy R."/>
        </authorList>
    </citation>
    <scope>NUCLEOTIDE SEQUENCE</scope>
    <source>
        <strain evidence="5">CHK184-20233</strain>
    </source>
</reference>
<name>A0A9D1J2M4_9FIRM</name>
<dbReference type="Gene3D" id="2.40.30.10">
    <property type="entry name" value="Translation factors"/>
    <property type="match status" value="1"/>
</dbReference>
<feature type="domain" description="Peptidase family U32 C-terminal" evidence="4">
    <location>
        <begin position="307"/>
        <end position="388"/>
    </location>
</feature>
<dbReference type="InterPro" id="IPR051454">
    <property type="entry name" value="RNA/ubiquinone_mod_enzymes"/>
</dbReference>
<evidence type="ECO:0000313" key="5">
    <source>
        <dbReference type="EMBL" id="HIR58523.1"/>
    </source>
</evidence>
<comment type="caution">
    <text evidence="5">The sequence shown here is derived from an EMBL/GenBank/DDBJ whole genome shotgun (WGS) entry which is preliminary data.</text>
</comment>
<sequence>MKKIELLAPAGDLERLKVVLLYGADAVYVGGEKLSLRANATNFSLDELKEGCTFAHNLGKKVYLTANIVFHDKDRLGMEEYIKEVIEAGIDAFIVSDLYLAKYIIDNYKTVEVHISTQDSITNKDAAMFYRDLGASRVVLARELSRDEIKEISSIPNLETEVFIHGAMCTCFSGRCALSNYVTNRDANRGGCAQVCRFAFDYKDNDKFTLATKDLNMASYIKDLIDIGVSSLKVEGRMRSLYYLATVIGSYRFLIDNIYNGTLTDEKLLEYEKRLDSVANRDTTSQYFNHLADVTDQYYTGRQEVSNQEYLGLIIGYDEEMKSIVLKERNYFKVGDEVEIFTPTGEIYPYKIEVIYNEDNEKIDVARHPEEILKLPFDTRLIPYSMIRLIRKGK</sequence>
<dbReference type="GO" id="GO:0006508">
    <property type="term" value="P:proteolysis"/>
    <property type="evidence" value="ECO:0007669"/>
    <property type="project" value="UniProtKB-KW"/>
</dbReference>
<gene>
    <name evidence="5" type="ORF">IAB38_00580</name>
</gene>
<dbReference type="AlphaFoldDB" id="A0A9D1J2M4"/>
<dbReference type="PANTHER" id="PTHR30217">
    <property type="entry name" value="PEPTIDASE U32 FAMILY"/>
    <property type="match status" value="1"/>
</dbReference>